<dbReference type="GO" id="GO:0004497">
    <property type="term" value="F:monooxygenase activity"/>
    <property type="evidence" value="ECO:0007669"/>
    <property type="project" value="InterPro"/>
</dbReference>
<dbReference type="InterPro" id="IPR036396">
    <property type="entry name" value="Cyt_P450_sf"/>
</dbReference>
<organism evidence="1 2">
    <name type="scientific">Dovyalis caffra</name>
    <dbReference type="NCBI Taxonomy" id="77055"/>
    <lineage>
        <taxon>Eukaryota</taxon>
        <taxon>Viridiplantae</taxon>
        <taxon>Streptophyta</taxon>
        <taxon>Embryophyta</taxon>
        <taxon>Tracheophyta</taxon>
        <taxon>Spermatophyta</taxon>
        <taxon>Magnoliopsida</taxon>
        <taxon>eudicotyledons</taxon>
        <taxon>Gunneridae</taxon>
        <taxon>Pentapetalae</taxon>
        <taxon>rosids</taxon>
        <taxon>fabids</taxon>
        <taxon>Malpighiales</taxon>
        <taxon>Salicaceae</taxon>
        <taxon>Flacourtieae</taxon>
        <taxon>Dovyalis</taxon>
    </lineage>
</organism>
<reference evidence="1 2" key="1">
    <citation type="submission" date="2024-01" db="EMBL/GenBank/DDBJ databases">
        <authorList>
            <person name="Waweru B."/>
        </authorList>
    </citation>
    <scope>NUCLEOTIDE SEQUENCE [LARGE SCALE GENOMIC DNA]</scope>
</reference>
<accession>A0AAV1RA84</accession>
<comment type="caution">
    <text evidence="1">The sequence shown here is derived from an EMBL/GenBank/DDBJ whole genome shotgun (WGS) entry which is preliminary data.</text>
</comment>
<dbReference type="GO" id="GO:0005506">
    <property type="term" value="F:iron ion binding"/>
    <property type="evidence" value="ECO:0007669"/>
    <property type="project" value="InterPro"/>
</dbReference>
<name>A0AAV1RA84_9ROSI</name>
<keyword evidence="2" id="KW-1185">Reference proteome</keyword>
<evidence type="ECO:0000313" key="2">
    <source>
        <dbReference type="Proteomes" id="UP001314170"/>
    </source>
</evidence>
<dbReference type="EMBL" id="CAWUPB010000913">
    <property type="protein sequence ID" value="CAK7330765.1"/>
    <property type="molecule type" value="Genomic_DNA"/>
</dbReference>
<dbReference type="GO" id="GO:0016705">
    <property type="term" value="F:oxidoreductase activity, acting on paired donors, with incorporation or reduction of molecular oxygen"/>
    <property type="evidence" value="ECO:0007669"/>
    <property type="project" value="InterPro"/>
</dbReference>
<dbReference type="GO" id="GO:0020037">
    <property type="term" value="F:heme binding"/>
    <property type="evidence" value="ECO:0007669"/>
    <property type="project" value="InterPro"/>
</dbReference>
<dbReference type="AlphaFoldDB" id="A0AAV1RA84"/>
<dbReference type="Proteomes" id="UP001314170">
    <property type="component" value="Unassembled WGS sequence"/>
</dbReference>
<gene>
    <name evidence="1" type="ORF">DCAF_LOCUS8125</name>
</gene>
<dbReference type="Gene3D" id="1.10.630.10">
    <property type="entry name" value="Cytochrome P450"/>
    <property type="match status" value="1"/>
</dbReference>
<evidence type="ECO:0000313" key="1">
    <source>
        <dbReference type="EMBL" id="CAK7330765.1"/>
    </source>
</evidence>
<protein>
    <submittedName>
        <fullName evidence="1">Uncharacterized protein</fullName>
    </submittedName>
</protein>
<sequence>MFRSRVQQIDEEEEEEMVALTNVFSSGAITQNTNPKMEGVLPPGSMGWPLIGETLQFIIPGRSLDLHPFVKKRMQKYVIDYMLA</sequence>
<proteinExistence type="predicted"/>